<name>A0A8D9CCX6_9VIRU</name>
<organism evidence="1">
    <name type="scientific">uncultured marine phage</name>
    <dbReference type="NCBI Taxonomy" id="707152"/>
    <lineage>
        <taxon>Viruses</taxon>
        <taxon>environmental samples</taxon>
    </lineage>
</organism>
<reference evidence="1" key="1">
    <citation type="submission" date="2021-06" db="EMBL/GenBank/DDBJ databases">
        <authorList>
            <person name="Gannon L."/>
            <person name="Redgwell R T."/>
            <person name="Michniewski S."/>
            <person name="Harrison D C."/>
            <person name="Millard A."/>
        </authorList>
    </citation>
    <scope>NUCLEOTIDE SEQUENCE</scope>
</reference>
<dbReference type="EMBL" id="OU342829">
    <property type="protein sequence ID" value="CAG7580342.1"/>
    <property type="molecule type" value="Genomic_DNA"/>
</dbReference>
<sequence>MTVNEIINIVEKPLNEITGDKMEFRDYREIAKERPDLYKDRDNNYDLLLWYNPSLDLGVTITLRDTIRLELNENDSAIVSHTFFSKEIEEINLDYFMLACKTMFESKIKMLEFRFKNLPKDFIRDYRLKTILNK</sequence>
<accession>A0A8D9CCX6</accession>
<gene>
    <name evidence="1" type="ORF">SLAVMIC_00367</name>
</gene>
<evidence type="ECO:0000313" key="1">
    <source>
        <dbReference type="EMBL" id="CAG7580342.1"/>
    </source>
</evidence>
<protein>
    <submittedName>
        <fullName evidence="1">Uncharacterized protein</fullName>
    </submittedName>
</protein>
<proteinExistence type="predicted"/>